<feature type="compositionally biased region" description="Polar residues" evidence="6">
    <location>
        <begin position="928"/>
        <end position="937"/>
    </location>
</feature>
<comment type="subcellular location">
    <subcellularLocation>
        <location evidence="1">Cytoplasm</location>
    </subcellularLocation>
</comment>
<keyword evidence="2" id="KW-0963">Cytoplasm</keyword>
<name>A0AAV9WAR9_9PEZI</name>
<comment type="caution">
    <text evidence="9">The sequence shown here is derived from an EMBL/GenBank/DDBJ whole genome shotgun (WGS) entry which is preliminary data.</text>
</comment>
<evidence type="ECO:0000256" key="3">
    <source>
        <dbReference type="ARBA" id="ARBA00023123"/>
    </source>
</evidence>
<feature type="compositionally biased region" description="Basic and acidic residues" evidence="6">
    <location>
        <begin position="368"/>
        <end position="377"/>
    </location>
</feature>
<evidence type="ECO:0000256" key="2">
    <source>
        <dbReference type="ARBA" id="ARBA00022490"/>
    </source>
</evidence>
<protein>
    <recommendedName>
        <fullName evidence="11">Up-regulated during septation protein 1 domain-containing protein</fullName>
    </recommendedName>
</protein>
<feature type="compositionally biased region" description="Basic and acidic residues" evidence="6">
    <location>
        <begin position="901"/>
        <end position="927"/>
    </location>
</feature>
<feature type="coiled-coil region" evidence="5">
    <location>
        <begin position="601"/>
        <end position="855"/>
    </location>
</feature>
<evidence type="ECO:0000259" key="8">
    <source>
        <dbReference type="Pfam" id="PF25078"/>
    </source>
</evidence>
<gene>
    <name evidence="9" type="ORF">TWF481_007197</name>
</gene>
<proteinExistence type="predicted"/>
<keyword evidence="4" id="KW-0505">Motor protein</keyword>
<organism evidence="9 10">
    <name type="scientific">Arthrobotrys musiformis</name>
    <dbReference type="NCBI Taxonomy" id="47236"/>
    <lineage>
        <taxon>Eukaryota</taxon>
        <taxon>Fungi</taxon>
        <taxon>Dikarya</taxon>
        <taxon>Ascomycota</taxon>
        <taxon>Pezizomycotina</taxon>
        <taxon>Orbiliomycetes</taxon>
        <taxon>Orbiliales</taxon>
        <taxon>Orbiliaceae</taxon>
        <taxon>Arthrobotrys</taxon>
    </lineage>
</organism>
<dbReference type="Proteomes" id="UP001370758">
    <property type="component" value="Unassembled WGS sequence"/>
</dbReference>
<evidence type="ECO:0000256" key="5">
    <source>
        <dbReference type="SAM" id="Coils"/>
    </source>
</evidence>
<feature type="coiled-coil region" evidence="5">
    <location>
        <begin position="435"/>
        <end position="462"/>
    </location>
</feature>
<feature type="domain" description="Up-regulated during septation protein 1" evidence="7">
    <location>
        <begin position="20"/>
        <end position="152"/>
    </location>
</feature>
<dbReference type="InterPro" id="IPR056703">
    <property type="entry name" value="DUF7801"/>
</dbReference>
<feature type="domain" description="DUF7801" evidence="8">
    <location>
        <begin position="688"/>
        <end position="854"/>
    </location>
</feature>
<dbReference type="PANTHER" id="PTHR46349:SF6">
    <property type="entry name" value="MYOSIN-6-LIKE"/>
    <property type="match status" value="1"/>
</dbReference>
<dbReference type="EMBL" id="JAVHJL010000004">
    <property type="protein sequence ID" value="KAK6505290.1"/>
    <property type="molecule type" value="Genomic_DNA"/>
</dbReference>
<dbReference type="PANTHER" id="PTHR46349">
    <property type="entry name" value="CINGULIN-LIKE PROTEIN 1-RELATED"/>
    <property type="match status" value="1"/>
</dbReference>
<dbReference type="AlphaFoldDB" id="A0AAV9WAR9"/>
<evidence type="ECO:0000313" key="10">
    <source>
        <dbReference type="Proteomes" id="UP001370758"/>
    </source>
</evidence>
<dbReference type="InterPro" id="IPR029191">
    <property type="entry name" value="Uds1"/>
</dbReference>
<evidence type="ECO:0000256" key="4">
    <source>
        <dbReference type="ARBA" id="ARBA00023175"/>
    </source>
</evidence>
<keyword evidence="3" id="KW-0518">Myosin</keyword>
<dbReference type="Pfam" id="PF25078">
    <property type="entry name" value="DUF7801"/>
    <property type="match status" value="1"/>
</dbReference>
<accession>A0AAV9WAR9</accession>
<reference evidence="9 10" key="1">
    <citation type="submission" date="2023-08" db="EMBL/GenBank/DDBJ databases">
        <authorList>
            <person name="Palmer J.M."/>
        </authorList>
    </citation>
    <scope>NUCLEOTIDE SEQUENCE [LARGE SCALE GENOMIC DNA]</scope>
    <source>
        <strain evidence="9 10">TWF481</strain>
    </source>
</reference>
<feature type="region of interest" description="Disordered" evidence="6">
    <location>
        <begin position="901"/>
        <end position="937"/>
    </location>
</feature>
<evidence type="ECO:0008006" key="11">
    <source>
        <dbReference type="Google" id="ProtNLM"/>
    </source>
</evidence>
<sequence>MTELKTSTQTLDFDDEIALHLLVETAIFDSSGYELLTHEEVDRLKREQTTLTGRIEALRRKLLLETKVRDAAQSLSRLRSPKQNESPLDSPISAFGSSFNRPGHDSMAQASVELSASITKCHEIDAEIRKLEADLWALDRRILCHTSRVLATTYHHAEKLRHHAVNNIDPPSLRSSTPNKFTKYQAAKPLEDFDDRSFYKPAIGSGETPPSRPEFRTSGAVVYTTDPRAPSALSNDSLGLNHAASVVNMETVDLPQPLNHQDQSTIAQRLVALNDILRATLVQIEGSDPEEFNISKELISEENKVRAPGSAHNSTPSALEEVSTLERGLEQVRAFVFHQRGEPISTKFDDRDLLPIWEVLLDWERRYREDSDGDGKSSTEIAQEGDGLHDSGPGVLGKDDMGIKGLTDKVRSLTDTSSRWAADKRDLRLQLRQKSRENEMEIQKHEDTKADHEQQIMGLTNSLSNALGELSQVSSKQDANGLLKQEALKLREELDTREQHHAQQIGELQIALSSQRTNFENRVNDAQAAAQERERGLKEELRILREEVLVKNQALDDSIAMAGTGDQKARELEEKVGYLHSQLEKSQAAKIDGENRSYLDKQNLESLAESLRVREARAEALEQNLAEMAASKNRLEEMYKEETTRVEVLDQRGLDLQNQLRSKDALVAEQTSNVEELKLRLTESQAAKKNLESNVSTLENEVQQLLTELATLADDLKATKAYSQQQIEEAKQQAAAKIQIEQGKSQPAMDANLFVELEKLSKQNEDLRKENFVLQNKISESEIPRGGVSTGESRALQERCDRLQKELDDMLVDYEVLMKDSVDFEADKSRLESQVDALQDKVETLERSLADERMGNGQPVKLATLSSNSLVAPPVQASGENMTISVLRTEFKKMMRDMRMEHNRTLRGEQEARRRLENELRHVRRDQSNSANSKPGA</sequence>
<evidence type="ECO:0000256" key="6">
    <source>
        <dbReference type="SAM" id="MobiDB-lite"/>
    </source>
</evidence>
<keyword evidence="10" id="KW-1185">Reference proteome</keyword>
<keyword evidence="5" id="KW-0175">Coiled coil</keyword>
<dbReference type="Pfam" id="PF15456">
    <property type="entry name" value="Uds1"/>
    <property type="match status" value="1"/>
</dbReference>
<evidence type="ECO:0000313" key="9">
    <source>
        <dbReference type="EMBL" id="KAK6505290.1"/>
    </source>
</evidence>
<feature type="region of interest" description="Disordered" evidence="6">
    <location>
        <begin position="368"/>
        <end position="402"/>
    </location>
</feature>
<evidence type="ECO:0000256" key="1">
    <source>
        <dbReference type="ARBA" id="ARBA00004496"/>
    </source>
</evidence>
<evidence type="ECO:0000259" key="7">
    <source>
        <dbReference type="Pfam" id="PF15456"/>
    </source>
</evidence>